<dbReference type="EMBL" id="LWAF01000011">
    <property type="protein sequence ID" value="ODN30078.1"/>
    <property type="molecule type" value="Genomic_DNA"/>
</dbReference>
<protein>
    <recommendedName>
        <fullName evidence="4">PEGA domain-containing protein</fullName>
    </recommendedName>
</protein>
<comment type="caution">
    <text evidence="2">The sequence shown here is derived from an EMBL/GenBank/DDBJ whole genome shotgun (WGS) entry which is preliminary data.</text>
</comment>
<evidence type="ECO:0000313" key="2">
    <source>
        <dbReference type="EMBL" id="ODN30078.1"/>
    </source>
</evidence>
<dbReference type="STRING" id="1008305.A4H02_07175"/>
<dbReference type="Proteomes" id="UP000094570">
    <property type="component" value="Unassembled WGS sequence"/>
</dbReference>
<gene>
    <name evidence="2" type="ORF">A4H02_07175</name>
</gene>
<evidence type="ECO:0000256" key="1">
    <source>
        <dbReference type="SAM" id="Phobius"/>
    </source>
</evidence>
<organism evidence="2 3">
    <name type="scientific">Fervidobacterium thailandense</name>
    <dbReference type="NCBI Taxonomy" id="1008305"/>
    <lineage>
        <taxon>Bacteria</taxon>
        <taxon>Thermotogati</taxon>
        <taxon>Thermotogota</taxon>
        <taxon>Thermotogae</taxon>
        <taxon>Thermotogales</taxon>
        <taxon>Fervidobacteriaceae</taxon>
        <taxon>Fervidobacterium</taxon>
    </lineage>
</organism>
<reference evidence="3" key="1">
    <citation type="submission" date="2016-04" db="EMBL/GenBank/DDBJ databases">
        <title>The genome sequence project of a novel Fervidobacterium isolate from a hot spring in Thailand.</title>
        <authorList>
            <person name="Gonzalez J.M."/>
            <person name="Cuecas A."/>
            <person name="Kanoksilapatham W."/>
        </authorList>
    </citation>
    <scope>NUCLEOTIDE SEQUENCE [LARGE SCALE GENOMIC DNA]</scope>
    <source>
        <strain evidence="3">FC2004</strain>
    </source>
</reference>
<evidence type="ECO:0000313" key="3">
    <source>
        <dbReference type="Proteomes" id="UP000094570"/>
    </source>
</evidence>
<keyword evidence="3" id="KW-1185">Reference proteome</keyword>
<evidence type="ECO:0008006" key="4">
    <source>
        <dbReference type="Google" id="ProtNLM"/>
    </source>
</evidence>
<keyword evidence="1" id="KW-0472">Membrane</keyword>
<accession>A0A1E3G328</accession>
<name>A0A1E3G328_9BACT</name>
<dbReference type="AlphaFoldDB" id="A0A1E3G328"/>
<feature type="transmembrane region" description="Helical" evidence="1">
    <location>
        <begin position="6"/>
        <end position="29"/>
    </location>
</feature>
<proteinExistence type="predicted"/>
<sequence length="95" mass="10690">MPKVVVRVIFYLIFLASVFLLVLSVRFVLDIKNAPLVILEPLGKAVVVNGKRYEGPVALPSGRHIVHGESVLKIFGNKIKIVRIPVFEVEVKWEK</sequence>
<dbReference type="OrthoDB" id="46740at2"/>
<dbReference type="RefSeq" id="WP_069293493.1">
    <property type="nucleotide sequence ID" value="NZ_CP140110.1"/>
</dbReference>
<keyword evidence="1" id="KW-0812">Transmembrane</keyword>
<keyword evidence="1" id="KW-1133">Transmembrane helix</keyword>